<dbReference type="EMBL" id="LN483070">
    <property type="protein sequence ID" value="CEA07438.1"/>
    <property type="molecule type" value="Genomic_DNA"/>
</dbReference>
<sequence>MLKRFAVRAAAAAVALAALVAGLAASFCYLAFFFLQSALAELADVGGEEPELSLGVLLGLFMGPSLLVGGLVAAFIGARRSRRALLSRRGRKLDAAARARAWRMLYARRDELMVRWSRYETDVALMIDYPVMTDYSEPVIREVLKSMQAIRAAEAEADEGRDPARSSLRAAVDRFEVAFLAAERHARRLGQSKLTPQERSRLSAARSALNIILDAAAPPSEVEAAYRSLRSSLRGILDLPPQVMAGLEARARPVRPLAQPQAAPLS</sequence>
<protein>
    <recommendedName>
        <fullName evidence="3">5-bromo-4-chloroindolyl phosphate hydrolysis protein</fullName>
    </recommendedName>
</protein>
<evidence type="ECO:0000256" key="1">
    <source>
        <dbReference type="SAM" id="Phobius"/>
    </source>
</evidence>
<keyword evidence="1" id="KW-1133">Transmembrane helix</keyword>
<evidence type="ECO:0000313" key="2">
    <source>
        <dbReference type="EMBL" id="CEA07438.1"/>
    </source>
</evidence>
<dbReference type="PATRIC" id="fig|1461584.3.peg.742"/>
<keyword evidence="1" id="KW-0472">Membrane</keyword>
<gene>
    <name evidence="2" type="ORF">BN1051_00752</name>
</gene>
<reference evidence="2" key="1">
    <citation type="submission" date="2014-07" db="EMBL/GenBank/DDBJ databases">
        <authorList>
            <person name="Urmite Genomes Urmite Genomes"/>
        </authorList>
    </citation>
    <scope>NUCLEOTIDE SEQUENCE</scope>
    <source>
        <strain evidence="2">11W110_air</strain>
    </source>
</reference>
<feature type="transmembrane region" description="Helical" evidence="1">
    <location>
        <begin position="52"/>
        <end position="78"/>
    </location>
</feature>
<evidence type="ECO:0008006" key="3">
    <source>
        <dbReference type="Google" id="ProtNLM"/>
    </source>
</evidence>
<accession>A0A078MJ82</accession>
<dbReference type="AlphaFoldDB" id="A0A078MJ82"/>
<organism evidence="2">
    <name type="scientific">Arthrobacter saudimassiliensis</name>
    <dbReference type="NCBI Taxonomy" id="1461584"/>
    <lineage>
        <taxon>Bacteria</taxon>
        <taxon>Bacillati</taxon>
        <taxon>Actinomycetota</taxon>
        <taxon>Actinomycetes</taxon>
        <taxon>Micrococcales</taxon>
        <taxon>Micrococcaceae</taxon>
        <taxon>Arthrobacter</taxon>
    </lineage>
</organism>
<name>A0A078MJ82_9MICC</name>
<keyword evidence="1" id="KW-0812">Transmembrane</keyword>
<proteinExistence type="predicted"/>